<evidence type="ECO:0000313" key="3">
    <source>
        <dbReference type="EMBL" id="SEH43913.1"/>
    </source>
</evidence>
<reference evidence="3 4" key="1">
    <citation type="submission" date="2016-10" db="EMBL/GenBank/DDBJ databases">
        <authorList>
            <person name="Varghese N."/>
            <person name="Submissions S."/>
        </authorList>
    </citation>
    <scope>NUCLEOTIDE SEQUENCE [LARGE SCALE GENOMIC DNA]</scope>
    <source>
        <strain evidence="3 4">WCP15</strain>
    </source>
</reference>
<dbReference type="Gene3D" id="2.40.100.10">
    <property type="entry name" value="Cyclophilin-like"/>
    <property type="match status" value="1"/>
</dbReference>
<dbReference type="InterPro" id="IPR029000">
    <property type="entry name" value="Cyclophilin-like_dom_sf"/>
</dbReference>
<dbReference type="Pfam" id="PF05913">
    <property type="entry name" value="MupG_C"/>
    <property type="match status" value="1"/>
</dbReference>
<dbReference type="PANTHER" id="PTHR38435">
    <property type="match status" value="1"/>
</dbReference>
<dbReference type="InterPro" id="IPR043894">
    <property type="entry name" value="MupG_C"/>
</dbReference>
<evidence type="ECO:0000259" key="1">
    <source>
        <dbReference type="Pfam" id="PF05913"/>
    </source>
</evidence>
<dbReference type="Gene3D" id="3.20.20.70">
    <property type="entry name" value="Aldolase class I"/>
    <property type="match status" value="1"/>
</dbReference>
<proteinExistence type="predicted"/>
<dbReference type="InterPro" id="IPR043797">
    <property type="entry name" value="MupG_N"/>
</dbReference>
<evidence type="ECO:0000259" key="2">
    <source>
        <dbReference type="Pfam" id="PF19200"/>
    </source>
</evidence>
<organism evidence="3 4">
    <name type="scientific">Parafannyhessea umbonata</name>
    <dbReference type="NCBI Taxonomy" id="604330"/>
    <lineage>
        <taxon>Bacteria</taxon>
        <taxon>Bacillati</taxon>
        <taxon>Actinomycetota</taxon>
        <taxon>Coriobacteriia</taxon>
        <taxon>Coriobacteriales</taxon>
        <taxon>Atopobiaceae</taxon>
        <taxon>Parafannyhessea</taxon>
    </lineage>
</organism>
<protein>
    <recommendedName>
        <fullName evidence="5">DUF871 domain-containing protein</fullName>
    </recommendedName>
</protein>
<dbReference type="InterPro" id="IPR008589">
    <property type="entry name" value="MupG"/>
</dbReference>
<evidence type="ECO:0000313" key="4">
    <source>
        <dbReference type="Proteomes" id="UP000199135"/>
    </source>
</evidence>
<evidence type="ECO:0008006" key="5">
    <source>
        <dbReference type="Google" id="ProtNLM"/>
    </source>
</evidence>
<dbReference type="InterPro" id="IPR017853">
    <property type="entry name" value="GH"/>
</dbReference>
<dbReference type="RefSeq" id="WP_078687062.1">
    <property type="nucleotide sequence ID" value="NZ_FNWT01000002.1"/>
</dbReference>
<dbReference type="Proteomes" id="UP000199135">
    <property type="component" value="Unassembled WGS sequence"/>
</dbReference>
<name>A0A1H6I6U1_9ACTN</name>
<comment type="caution">
    <text evidence="3">The sequence shown here is derived from an EMBL/GenBank/DDBJ whole genome shotgun (WGS) entry which is preliminary data.</text>
</comment>
<dbReference type="SUPFAM" id="SSF51445">
    <property type="entry name" value="(Trans)glycosidases"/>
    <property type="match status" value="1"/>
</dbReference>
<dbReference type="PANTHER" id="PTHR38435:SF2">
    <property type="entry name" value="DUF871 DOMAIN-CONTAINING PROTEIN"/>
    <property type="match status" value="1"/>
</dbReference>
<accession>A0A1H6I6U1</accession>
<keyword evidence="4" id="KW-1185">Reference proteome</keyword>
<dbReference type="Pfam" id="PF19200">
    <property type="entry name" value="MupG_N"/>
    <property type="match status" value="1"/>
</dbReference>
<feature type="domain" description="6-phospho-N-acetylmuramidase N-terminal" evidence="2">
    <location>
        <begin position="3"/>
        <end position="232"/>
    </location>
</feature>
<dbReference type="SUPFAM" id="SSF50891">
    <property type="entry name" value="Cyclophilin-like"/>
    <property type="match status" value="1"/>
</dbReference>
<dbReference type="EMBL" id="FNWT01000002">
    <property type="protein sequence ID" value="SEH43913.1"/>
    <property type="molecule type" value="Genomic_DNA"/>
</dbReference>
<feature type="domain" description="6-phospho-N-acetylmuramidase C-terminal" evidence="1">
    <location>
        <begin position="252"/>
        <end position="355"/>
    </location>
</feature>
<gene>
    <name evidence="3" type="ORF">SAMN05216447_102181</name>
</gene>
<dbReference type="InterPro" id="IPR013785">
    <property type="entry name" value="Aldolase_TIM"/>
</dbReference>
<sequence length="359" mass="39798">MNTGISLYFSNGYEANARVVAKAAKAGVRFAFTSLHIPEETGVDYRTEALRMIALCREAGIALIADVSPVTLQKLGCADFDELHELGIEYVRLDFGFDARQTVELSHQFHVVFNASTISGKDIRDWREAGADFTRFAACHNFYPKRLTGLALEDVSRTNARLKALGFTVMSFVPGDAQLRGPLEEGLPTVEAHRGDRGEALFRDMLELFSAQSDVVLVGDPDASDAMWERMRQLAGGCIDLAAELEDDFGYLYGRVQHDRPDSSPWIVRSQESRLWDDVPTPPARRAWEASGVHARECEAGDVIVSSRAYGRYAGEVSIARKPFPLDPRDVVAGRVAKEHVPLLQFVRDGAGFRLCRES</sequence>